<comment type="subunit">
    <text evidence="3 9">Homodimer.</text>
</comment>
<organism evidence="11 12">
    <name type="scientific">Aquibacillus rhizosphaerae</name>
    <dbReference type="NCBI Taxonomy" id="3051431"/>
    <lineage>
        <taxon>Bacteria</taxon>
        <taxon>Bacillati</taxon>
        <taxon>Bacillota</taxon>
        <taxon>Bacilli</taxon>
        <taxon>Bacillales</taxon>
        <taxon>Bacillaceae</taxon>
        <taxon>Aquibacillus</taxon>
    </lineage>
</organism>
<protein>
    <recommendedName>
        <fullName evidence="9">Histidinol-phosphate aminotransferase</fullName>
        <ecNumber evidence="9">2.6.1.9</ecNumber>
    </recommendedName>
    <alternativeName>
        <fullName evidence="9">Imidazole acetol-phosphate transaminase</fullName>
    </alternativeName>
</protein>
<name>A0ABT7L4L0_9BACI</name>
<evidence type="ECO:0000256" key="8">
    <source>
        <dbReference type="ARBA" id="ARBA00047481"/>
    </source>
</evidence>
<evidence type="ECO:0000256" key="4">
    <source>
        <dbReference type="ARBA" id="ARBA00022576"/>
    </source>
</evidence>
<dbReference type="InterPro" id="IPR015424">
    <property type="entry name" value="PyrdxlP-dep_Trfase"/>
</dbReference>
<dbReference type="EC" id="2.6.1.9" evidence="9"/>
<dbReference type="GO" id="GO:0004400">
    <property type="term" value="F:histidinol-phosphate transaminase activity"/>
    <property type="evidence" value="ECO:0007669"/>
    <property type="project" value="UniProtKB-EC"/>
</dbReference>
<dbReference type="RefSeq" id="WP_285931947.1">
    <property type="nucleotide sequence ID" value="NZ_JASTZU010000034.1"/>
</dbReference>
<keyword evidence="9" id="KW-0028">Amino-acid biosynthesis</keyword>
<feature type="modified residue" description="N6-(pyridoxal phosphate)lysine" evidence="9">
    <location>
        <position position="222"/>
    </location>
</feature>
<dbReference type="InterPro" id="IPR004839">
    <property type="entry name" value="Aminotransferase_I/II_large"/>
</dbReference>
<keyword evidence="7 9" id="KW-0368">Histidine biosynthesis</keyword>
<sequence length="370" mass="41259">MNGKEIFKHMSPYKPGKQIEEVKKEFGLEKIVKLASNENPFGYSEKVKESIPNLIDHLEVYPDGYNTELRNTLAHKLGVTGEQLVFGCGSDEVVDIICRTYLESGTNTVMATPTFPQYKHNALIQGAETREVPLVDGYHNLEGMLKEVDKDTRVLWLCSPNNPTGCLVDEQGFEKIMNECPSHVLVVVDEAYYEYITTKDAPDSIKALDKYPNLVILRTFSKAYGLAGLRIGYGVSSKEISTLLNITRGPFNTTTIAQGSALIALKDEQFLQDSISRNTKNKKEFIDFCNELGLTTYDSQTNFVFVKLPSNVSGDEVFEFLLSKGYIVRSGEALGHPNGVRITIGAQSDMTVLQQLLSSYLAPLKEENKK</sequence>
<evidence type="ECO:0000256" key="7">
    <source>
        <dbReference type="ARBA" id="ARBA00023102"/>
    </source>
</evidence>
<dbReference type="HAMAP" id="MF_01023">
    <property type="entry name" value="HisC_aminotrans_2"/>
    <property type="match status" value="1"/>
</dbReference>
<dbReference type="Proteomes" id="UP001235343">
    <property type="component" value="Unassembled WGS sequence"/>
</dbReference>
<evidence type="ECO:0000256" key="5">
    <source>
        <dbReference type="ARBA" id="ARBA00022679"/>
    </source>
</evidence>
<dbReference type="PANTHER" id="PTHR43643:SF3">
    <property type="entry name" value="HISTIDINOL-PHOSPHATE AMINOTRANSFERASE"/>
    <property type="match status" value="1"/>
</dbReference>
<comment type="cofactor">
    <cofactor evidence="1 9">
        <name>pyridoxal 5'-phosphate</name>
        <dbReference type="ChEBI" id="CHEBI:597326"/>
    </cofactor>
</comment>
<dbReference type="InterPro" id="IPR001917">
    <property type="entry name" value="Aminotrans_II_pyridoxalP_BS"/>
</dbReference>
<evidence type="ECO:0000256" key="9">
    <source>
        <dbReference type="HAMAP-Rule" id="MF_01023"/>
    </source>
</evidence>
<dbReference type="InterPro" id="IPR015422">
    <property type="entry name" value="PyrdxlP-dep_Trfase_small"/>
</dbReference>
<dbReference type="Gene3D" id="3.90.1150.10">
    <property type="entry name" value="Aspartate Aminotransferase, domain 1"/>
    <property type="match status" value="1"/>
</dbReference>
<dbReference type="InterPro" id="IPR050106">
    <property type="entry name" value="HistidinolP_aminotransfase"/>
</dbReference>
<evidence type="ECO:0000256" key="1">
    <source>
        <dbReference type="ARBA" id="ARBA00001933"/>
    </source>
</evidence>
<accession>A0ABT7L4L0</accession>
<keyword evidence="5 9" id="KW-0808">Transferase</keyword>
<comment type="pathway">
    <text evidence="2 9">Amino-acid biosynthesis; L-histidine biosynthesis; L-histidine from 5-phospho-alpha-D-ribose 1-diphosphate: step 7/9.</text>
</comment>
<evidence type="ECO:0000256" key="3">
    <source>
        <dbReference type="ARBA" id="ARBA00011738"/>
    </source>
</evidence>
<dbReference type="Gene3D" id="3.40.640.10">
    <property type="entry name" value="Type I PLP-dependent aspartate aminotransferase-like (Major domain)"/>
    <property type="match status" value="1"/>
</dbReference>
<keyword evidence="12" id="KW-1185">Reference proteome</keyword>
<keyword evidence="6 9" id="KW-0663">Pyridoxal phosphate</keyword>
<dbReference type="PANTHER" id="PTHR43643">
    <property type="entry name" value="HISTIDINOL-PHOSPHATE AMINOTRANSFERASE 2"/>
    <property type="match status" value="1"/>
</dbReference>
<dbReference type="EMBL" id="JASTZU010000034">
    <property type="protein sequence ID" value="MDL4840806.1"/>
    <property type="molecule type" value="Genomic_DNA"/>
</dbReference>
<evidence type="ECO:0000313" key="12">
    <source>
        <dbReference type="Proteomes" id="UP001235343"/>
    </source>
</evidence>
<evidence type="ECO:0000313" key="11">
    <source>
        <dbReference type="EMBL" id="MDL4840806.1"/>
    </source>
</evidence>
<keyword evidence="4 9" id="KW-0032">Aminotransferase</keyword>
<gene>
    <name evidence="9 11" type="primary">hisC</name>
    <name evidence="11" type="ORF">QQS35_10120</name>
</gene>
<dbReference type="InterPro" id="IPR015421">
    <property type="entry name" value="PyrdxlP-dep_Trfase_major"/>
</dbReference>
<evidence type="ECO:0000259" key="10">
    <source>
        <dbReference type="Pfam" id="PF00155"/>
    </source>
</evidence>
<dbReference type="SUPFAM" id="SSF53383">
    <property type="entry name" value="PLP-dependent transferases"/>
    <property type="match status" value="1"/>
</dbReference>
<dbReference type="InterPro" id="IPR005861">
    <property type="entry name" value="HisP_aminotrans"/>
</dbReference>
<dbReference type="PROSITE" id="PS00599">
    <property type="entry name" value="AA_TRANSFER_CLASS_2"/>
    <property type="match status" value="1"/>
</dbReference>
<dbReference type="NCBIfam" id="TIGR01141">
    <property type="entry name" value="hisC"/>
    <property type="match status" value="1"/>
</dbReference>
<evidence type="ECO:0000256" key="2">
    <source>
        <dbReference type="ARBA" id="ARBA00005011"/>
    </source>
</evidence>
<comment type="similarity">
    <text evidence="9">Belongs to the class-II pyridoxal-phosphate-dependent aminotransferase family. Histidinol-phosphate aminotransferase subfamily.</text>
</comment>
<feature type="domain" description="Aminotransferase class I/classII large" evidence="10">
    <location>
        <begin position="30"/>
        <end position="357"/>
    </location>
</feature>
<evidence type="ECO:0000256" key="6">
    <source>
        <dbReference type="ARBA" id="ARBA00022898"/>
    </source>
</evidence>
<comment type="caution">
    <text evidence="11">The sequence shown here is derived from an EMBL/GenBank/DDBJ whole genome shotgun (WGS) entry which is preliminary data.</text>
</comment>
<dbReference type="Pfam" id="PF00155">
    <property type="entry name" value="Aminotran_1_2"/>
    <property type="match status" value="1"/>
</dbReference>
<reference evidence="11 12" key="1">
    <citation type="submission" date="2023-06" db="EMBL/GenBank/DDBJ databases">
        <title>Aquibacillus rhizosphaerae LR5S19.</title>
        <authorList>
            <person name="Sun J.-Q."/>
        </authorList>
    </citation>
    <scope>NUCLEOTIDE SEQUENCE [LARGE SCALE GENOMIC DNA]</scope>
    <source>
        <strain evidence="11 12">LR5S19</strain>
    </source>
</reference>
<proteinExistence type="inferred from homology"/>
<dbReference type="CDD" id="cd00609">
    <property type="entry name" value="AAT_like"/>
    <property type="match status" value="1"/>
</dbReference>
<comment type="catalytic activity">
    <reaction evidence="8 9">
        <text>L-histidinol phosphate + 2-oxoglutarate = 3-(imidazol-4-yl)-2-oxopropyl phosphate + L-glutamate</text>
        <dbReference type="Rhea" id="RHEA:23744"/>
        <dbReference type="ChEBI" id="CHEBI:16810"/>
        <dbReference type="ChEBI" id="CHEBI:29985"/>
        <dbReference type="ChEBI" id="CHEBI:57766"/>
        <dbReference type="ChEBI" id="CHEBI:57980"/>
        <dbReference type="EC" id="2.6.1.9"/>
    </reaction>
</comment>